<evidence type="ECO:0000313" key="4">
    <source>
        <dbReference type="Proteomes" id="UP000886523"/>
    </source>
</evidence>
<reference evidence="3" key="1">
    <citation type="journal article" date="2020" name="Nat. Commun.">
        <title>Large-scale genome sequencing of mycorrhizal fungi provides insights into the early evolution of symbiotic traits.</title>
        <authorList>
            <person name="Miyauchi S."/>
            <person name="Kiss E."/>
            <person name="Kuo A."/>
            <person name="Drula E."/>
            <person name="Kohler A."/>
            <person name="Sanchez-Garcia M."/>
            <person name="Morin E."/>
            <person name="Andreopoulos B."/>
            <person name="Barry K.W."/>
            <person name="Bonito G."/>
            <person name="Buee M."/>
            <person name="Carver A."/>
            <person name="Chen C."/>
            <person name="Cichocki N."/>
            <person name="Clum A."/>
            <person name="Culley D."/>
            <person name="Crous P.W."/>
            <person name="Fauchery L."/>
            <person name="Girlanda M."/>
            <person name="Hayes R.D."/>
            <person name="Keri Z."/>
            <person name="LaButti K."/>
            <person name="Lipzen A."/>
            <person name="Lombard V."/>
            <person name="Magnuson J."/>
            <person name="Maillard F."/>
            <person name="Murat C."/>
            <person name="Nolan M."/>
            <person name="Ohm R.A."/>
            <person name="Pangilinan J."/>
            <person name="Pereira M.F."/>
            <person name="Perotto S."/>
            <person name="Peter M."/>
            <person name="Pfister S."/>
            <person name="Riley R."/>
            <person name="Sitrit Y."/>
            <person name="Stielow J.B."/>
            <person name="Szollosi G."/>
            <person name="Zifcakova L."/>
            <person name="Stursova M."/>
            <person name="Spatafora J.W."/>
            <person name="Tedersoo L."/>
            <person name="Vaario L.M."/>
            <person name="Yamada A."/>
            <person name="Yan M."/>
            <person name="Wang P."/>
            <person name="Xu J."/>
            <person name="Bruns T."/>
            <person name="Baldrian P."/>
            <person name="Vilgalys R."/>
            <person name="Dunand C."/>
            <person name="Henrissat B."/>
            <person name="Grigoriev I.V."/>
            <person name="Hibbett D."/>
            <person name="Nagy L.G."/>
            <person name="Martin F.M."/>
        </authorList>
    </citation>
    <scope>NUCLEOTIDE SEQUENCE</scope>
    <source>
        <strain evidence="3">UP504</strain>
    </source>
</reference>
<keyword evidence="2" id="KW-0732">Signal</keyword>
<feature type="compositionally biased region" description="Polar residues" evidence="1">
    <location>
        <begin position="48"/>
        <end position="59"/>
    </location>
</feature>
<feature type="signal peptide" evidence="2">
    <location>
        <begin position="1"/>
        <end position="20"/>
    </location>
</feature>
<name>A0A9P6E121_9AGAM</name>
<keyword evidence="4" id="KW-1185">Reference proteome</keyword>
<gene>
    <name evidence="3" type="ORF">BS47DRAFT_1337922</name>
</gene>
<dbReference type="AlphaFoldDB" id="A0A9P6E121"/>
<protein>
    <submittedName>
        <fullName evidence="3">Uncharacterized protein</fullName>
    </submittedName>
</protein>
<evidence type="ECO:0000313" key="3">
    <source>
        <dbReference type="EMBL" id="KAF9518784.1"/>
    </source>
</evidence>
<feature type="compositionally biased region" description="Low complexity" evidence="1">
    <location>
        <begin position="24"/>
        <end position="38"/>
    </location>
</feature>
<sequence length="525" mass="51697">MKFSASPLLAGLALAGISSASSYISDSKSRSSKILPSRHVAGRRMSHSRSWSPKRQNPSAEYAPFGAPLGNTFSNGLAGLGGIVSGTPLGGLLGTAGGVVSSLPVGGVLGAAGSLSSGSPLGGVNPLGGVEQSIPLGLGGVVSSIPIFGAPSQGYSPGGTGAVMGMLGNPYANPNGQMTGLPLEQGSRAATSFPSWPLMGQVDNSGNTPNTLYGMASGAVPYAPFDGVPSTLGNIVPNFPVGGIINPGFPNAQGLAPVHNSPLEGAPSTWGGVLSQPGAQSTPFGSVVNGIFPLGNVAGTIPFGGVEQTVGRVIQNSGAGGIASNAPGPFGQIPHVVGQGTQYNYGYKGSSDPIQFDSSDDKKPSAPVRVAPVPIAAVNSHLPHQTLPVSPALPVSSPALPVSSSASPVPHPAKVGDGEVGVERVNGVTSALPVHIPGPVPAAASSVPKPPVVPAGLPTPPAVVPQLGPEHAPSSSSSSPTSATETVLSSASASPVSSTESTTATASTKPTTLSSRFFGAQNRIL</sequence>
<accession>A0A9P6E121</accession>
<dbReference type="EMBL" id="MU128922">
    <property type="protein sequence ID" value="KAF9518784.1"/>
    <property type="molecule type" value="Genomic_DNA"/>
</dbReference>
<evidence type="ECO:0000256" key="1">
    <source>
        <dbReference type="SAM" id="MobiDB-lite"/>
    </source>
</evidence>
<feature type="region of interest" description="Disordered" evidence="1">
    <location>
        <begin position="24"/>
        <end position="63"/>
    </location>
</feature>
<feature type="region of interest" description="Disordered" evidence="1">
    <location>
        <begin position="398"/>
        <end position="418"/>
    </location>
</feature>
<organism evidence="3 4">
    <name type="scientific">Hydnum rufescens UP504</name>
    <dbReference type="NCBI Taxonomy" id="1448309"/>
    <lineage>
        <taxon>Eukaryota</taxon>
        <taxon>Fungi</taxon>
        <taxon>Dikarya</taxon>
        <taxon>Basidiomycota</taxon>
        <taxon>Agaricomycotina</taxon>
        <taxon>Agaricomycetes</taxon>
        <taxon>Cantharellales</taxon>
        <taxon>Hydnaceae</taxon>
        <taxon>Hydnum</taxon>
    </lineage>
</organism>
<evidence type="ECO:0000256" key="2">
    <source>
        <dbReference type="SAM" id="SignalP"/>
    </source>
</evidence>
<feature type="compositionally biased region" description="Low complexity" evidence="1">
    <location>
        <begin position="398"/>
        <end position="408"/>
    </location>
</feature>
<feature type="region of interest" description="Disordered" evidence="1">
    <location>
        <begin position="458"/>
        <end position="509"/>
    </location>
</feature>
<proteinExistence type="predicted"/>
<comment type="caution">
    <text evidence="3">The sequence shown here is derived from an EMBL/GenBank/DDBJ whole genome shotgun (WGS) entry which is preliminary data.</text>
</comment>
<feature type="chain" id="PRO_5040434856" evidence="2">
    <location>
        <begin position="21"/>
        <end position="525"/>
    </location>
</feature>
<dbReference type="Proteomes" id="UP000886523">
    <property type="component" value="Unassembled WGS sequence"/>
</dbReference>
<feature type="compositionally biased region" description="Low complexity" evidence="1">
    <location>
        <begin position="472"/>
        <end position="509"/>
    </location>
</feature>